<keyword evidence="2" id="KW-1185">Reference proteome</keyword>
<proteinExistence type="predicted"/>
<comment type="caution">
    <text evidence="1">The sequence shown here is derived from an EMBL/GenBank/DDBJ whole genome shotgun (WGS) entry which is preliminary data.</text>
</comment>
<dbReference type="EMBL" id="JBHTIU010000039">
    <property type="protein sequence ID" value="MFD0870039.1"/>
    <property type="molecule type" value="Genomic_DNA"/>
</dbReference>
<evidence type="ECO:0000313" key="2">
    <source>
        <dbReference type="Proteomes" id="UP001597120"/>
    </source>
</evidence>
<accession>A0ABW3DBW0</accession>
<name>A0ABW3DBW0_9BACL</name>
<reference evidence="2" key="1">
    <citation type="journal article" date="2019" name="Int. J. Syst. Evol. Microbiol.">
        <title>The Global Catalogue of Microorganisms (GCM) 10K type strain sequencing project: providing services to taxonomists for standard genome sequencing and annotation.</title>
        <authorList>
            <consortium name="The Broad Institute Genomics Platform"/>
            <consortium name="The Broad Institute Genome Sequencing Center for Infectious Disease"/>
            <person name="Wu L."/>
            <person name="Ma J."/>
        </authorList>
    </citation>
    <scope>NUCLEOTIDE SEQUENCE [LARGE SCALE GENOMIC DNA]</scope>
    <source>
        <strain evidence="2">CCUG 57263</strain>
    </source>
</reference>
<organism evidence="1 2">
    <name type="scientific">Paenibacillus residui</name>
    <dbReference type="NCBI Taxonomy" id="629724"/>
    <lineage>
        <taxon>Bacteria</taxon>
        <taxon>Bacillati</taxon>
        <taxon>Bacillota</taxon>
        <taxon>Bacilli</taxon>
        <taxon>Bacillales</taxon>
        <taxon>Paenibacillaceae</taxon>
        <taxon>Paenibacillus</taxon>
    </lineage>
</organism>
<evidence type="ECO:0000313" key="1">
    <source>
        <dbReference type="EMBL" id="MFD0870039.1"/>
    </source>
</evidence>
<dbReference type="RefSeq" id="WP_144931929.1">
    <property type="nucleotide sequence ID" value="NZ_JBHTIU010000039.1"/>
</dbReference>
<protein>
    <submittedName>
        <fullName evidence="1">Uncharacterized protein</fullName>
    </submittedName>
</protein>
<gene>
    <name evidence="1" type="ORF">ACFQ03_12835</name>
</gene>
<sequence length="105" mass="12781">MWRPEFVYDGRLGIYVPDLPREWESYSEEDRAEMLYQWEQIRGTIPDRIKHLESRIMEKQERLNREDDFAVSCSLNSEIAELASMINDLHLWYRVDQEMSDKIHM</sequence>
<dbReference type="Proteomes" id="UP001597120">
    <property type="component" value="Unassembled WGS sequence"/>
</dbReference>